<dbReference type="Pfam" id="PF00582">
    <property type="entry name" value="Usp"/>
    <property type="match status" value="1"/>
</dbReference>
<evidence type="ECO:0000259" key="2">
    <source>
        <dbReference type="Pfam" id="PF00582"/>
    </source>
</evidence>
<dbReference type="SUPFAM" id="SSF52402">
    <property type="entry name" value="Adenine nucleotide alpha hydrolases-like"/>
    <property type="match status" value="1"/>
</dbReference>
<dbReference type="Gene3D" id="3.40.50.620">
    <property type="entry name" value="HUPs"/>
    <property type="match status" value="1"/>
</dbReference>
<feature type="domain" description="UspA" evidence="2">
    <location>
        <begin position="1"/>
        <end position="139"/>
    </location>
</feature>
<reference evidence="3 4" key="1">
    <citation type="submission" date="2016-10" db="EMBL/GenBank/DDBJ databases">
        <authorList>
            <person name="de Groot N.N."/>
        </authorList>
    </citation>
    <scope>NUCLEOTIDE SEQUENCE [LARGE SCALE GENOMIC DNA]</scope>
    <source>
        <strain evidence="3 4">DSM 11978</strain>
    </source>
</reference>
<dbReference type="EMBL" id="FOAK01000012">
    <property type="protein sequence ID" value="SEL21471.1"/>
    <property type="molecule type" value="Genomic_DNA"/>
</dbReference>
<dbReference type="PANTHER" id="PTHR46268">
    <property type="entry name" value="STRESS RESPONSE PROTEIN NHAX"/>
    <property type="match status" value="1"/>
</dbReference>
<dbReference type="AlphaFoldDB" id="A0A1H7NDS0"/>
<dbReference type="Proteomes" id="UP000199506">
    <property type="component" value="Unassembled WGS sequence"/>
</dbReference>
<gene>
    <name evidence="3" type="ORF">SAMN05216439_0173</name>
</gene>
<dbReference type="STRING" id="190974.SAMN05216439_0173"/>
<accession>A0A1H7NDS0</accession>
<sequence>MYKKILLPTDGSGYADQEIDRVTRLINEDGEIIILSVAPKLSTSAFQRRKDIEQMNKTFFEEAEDAVEQMKMKFPNNYNIKTIVKCGFPAETITRTAKEEDAELIVISASGKSGIHQFVIGSVAEKVLKLSEIDVLLVHNK</sequence>
<protein>
    <submittedName>
        <fullName evidence="3">Nucleotide-binding universal stress protein, UspA family</fullName>
    </submittedName>
</protein>
<dbReference type="InterPro" id="IPR014729">
    <property type="entry name" value="Rossmann-like_a/b/a_fold"/>
</dbReference>
<evidence type="ECO:0000313" key="3">
    <source>
        <dbReference type="EMBL" id="SEL21471.1"/>
    </source>
</evidence>
<dbReference type="PRINTS" id="PR01438">
    <property type="entry name" value="UNVRSLSTRESS"/>
</dbReference>
<comment type="similarity">
    <text evidence="1">Belongs to the universal stress protein A family.</text>
</comment>
<dbReference type="InterPro" id="IPR006016">
    <property type="entry name" value="UspA"/>
</dbReference>
<dbReference type="PANTHER" id="PTHR46268:SF6">
    <property type="entry name" value="UNIVERSAL STRESS PROTEIN UP12"/>
    <property type="match status" value="1"/>
</dbReference>
<dbReference type="CDD" id="cd00293">
    <property type="entry name" value="USP-like"/>
    <property type="match status" value="1"/>
</dbReference>
<dbReference type="OrthoDB" id="105697at2157"/>
<dbReference type="InterPro" id="IPR006015">
    <property type="entry name" value="Universal_stress_UspA"/>
</dbReference>
<organism evidence="3 4">
    <name type="scientific">Methanobrevibacter gottschalkii</name>
    <dbReference type="NCBI Taxonomy" id="190974"/>
    <lineage>
        <taxon>Archaea</taxon>
        <taxon>Methanobacteriati</taxon>
        <taxon>Methanobacteriota</taxon>
        <taxon>Methanomada group</taxon>
        <taxon>Methanobacteria</taxon>
        <taxon>Methanobacteriales</taxon>
        <taxon>Methanobacteriaceae</taxon>
        <taxon>Methanobrevibacter</taxon>
    </lineage>
</organism>
<name>A0A1H7NDS0_9EURY</name>
<evidence type="ECO:0000256" key="1">
    <source>
        <dbReference type="ARBA" id="ARBA00008791"/>
    </source>
</evidence>
<dbReference type="RefSeq" id="WP_091699752.1">
    <property type="nucleotide sequence ID" value="NZ_FOAK01000012.1"/>
</dbReference>
<evidence type="ECO:0000313" key="4">
    <source>
        <dbReference type="Proteomes" id="UP000199506"/>
    </source>
</evidence>
<proteinExistence type="inferred from homology"/>